<comment type="caution">
    <text evidence="7">The sequence shown here is derived from an EMBL/GenBank/DDBJ whole genome shotgun (WGS) entry which is preliminary data.</text>
</comment>
<dbReference type="InterPro" id="IPR004294">
    <property type="entry name" value="Carotenoid_Oase"/>
</dbReference>
<dbReference type="PANTHER" id="PTHR10543">
    <property type="entry name" value="BETA-CAROTENE DIOXYGENASE"/>
    <property type="match status" value="1"/>
</dbReference>
<evidence type="ECO:0000313" key="8">
    <source>
        <dbReference type="Proteomes" id="UP000749293"/>
    </source>
</evidence>
<evidence type="ECO:0000256" key="5">
    <source>
        <dbReference type="PIRSR" id="PIRSR604294-1"/>
    </source>
</evidence>
<evidence type="ECO:0000256" key="3">
    <source>
        <dbReference type="ARBA" id="ARBA00023002"/>
    </source>
</evidence>
<feature type="binding site" evidence="5">
    <location>
        <position position="243"/>
    </location>
    <ligand>
        <name>Fe cation</name>
        <dbReference type="ChEBI" id="CHEBI:24875"/>
        <note>catalytic</note>
    </ligand>
</feature>
<keyword evidence="8" id="KW-1185">Reference proteome</keyword>
<evidence type="ECO:0000256" key="6">
    <source>
        <dbReference type="SAM" id="MobiDB-lite"/>
    </source>
</evidence>
<feature type="binding site" evidence="5">
    <location>
        <position position="365"/>
    </location>
    <ligand>
        <name>Fe cation</name>
        <dbReference type="ChEBI" id="CHEBI:24875"/>
        <note>catalytic</note>
    </ligand>
</feature>
<dbReference type="GO" id="GO:0010436">
    <property type="term" value="F:carotenoid dioxygenase activity"/>
    <property type="evidence" value="ECO:0007669"/>
    <property type="project" value="TreeGrafter"/>
</dbReference>
<keyword evidence="7" id="KW-0223">Dioxygenase</keyword>
<keyword evidence="3" id="KW-0560">Oxidoreductase</keyword>
<dbReference type="RefSeq" id="XP_035320137.1">
    <property type="nucleotide sequence ID" value="XM_035463873.1"/>
</dbReference>
<evidence type="ECO:0000256" key="1">
    <source>
        <dbReference type="ARBA" id="ARBA00006787"/>
    </source>
</evidence>
<dbReference type="AlphaFoldDB" id="A0A9P4YRM7"/>
<dbReference type="PANTHER" id="PTHR10543:SF24">
    <property type="entry name" value="CAROTENOID ISOMEROOXYGENASE"/>
    <property type="match status" value="1"/>
</dbReference>
<keyword evidence="2 5" id="KW-0479">Metal-binding</keyword>
<feature type="binding site" evidence="5">
    <location>
        <position position="295"/>
    </location>
    <ligand>
        <name>Fe cation</name>
        <dbReference type="ChEBI" id="CHEBI:24875"/>
        <note>catalytic</note>
    </ligand>
</feature>
<evidence type="ECO:0000256" key="2">
    <source>
        <dbReference type="ARBA" id="ARBA00022723"/>
    </source>
</evidence>
<comment type="similarity">
    <text evidence="1">Belongs to the carotenoid oxygenase family.</text>
</comment>
<evidence type="ECO:0000256" key="4">
    <source>
        <dbReference type="ARBA" id="ARBA00023004"/>
    </source>
</evidence>
<evidence type="ECO:0000313" key="7">
    <source>
        <dbReference type="EMBL" id="KAF4121485.1"/>
    </source>
</evidence>
<protein>
    <submittedName>
        <fullName evidence="7">Torulene dioxygenase</fullName>
    </submittedName>
</protein>
<dbReference type="GeneID" id="55968122"/>
<dbReference type="Proteomes" id="UP000749293">
    <property type="component" value="Unassembled WGS sequence"/>
</dbReference>
<dbReference type="EMBL" id="JAANYQ010000012">
    <property type="protein sequence ID" value="KAF4121485.1"/>
    <property type="molecule type" value="Genomic_DNA"/>
</dbReference>
<dbReference type="GO" id="GO:0046872">
    <property type="term" value="F:metal ion binding"/>
    <property type="evidence" value="ECO:0007669"/>
    <property type="project" value="UniProtKB-KW"/>
</dbReference>
<feature type="region of interest" description="Disordered" evidence="6">
    <location>
        <begin position="102"/>
        <end position="122"/>
    </location>
</feature>
<gene>
    <name evidence="7" type="ORF">GMORB2_1892</name>
</gene>
<dbReference type="Pfam" id="PF03055">
    <property type="entry name" value="RPE65"/>
    <property type="match status" value="1"/>
</dbReference>
<organism evidence="7 8">
    <name type="scientific">Geosmithia morbida</name>
    <dbReference type="NCBI Taxonomy" id="1094350"/>
    <lineage>
        <taxon>Eukaryota</taxon>
        <taxon>Fungi</taxon>
        <taxon>Dikarya</taxon>
        <taxon>Ascomycota</taxon>
        <taxon>Pezizomycotina</taxon>
        <taxon>Sordariomycetes</taxon>
        <taxon>Hypocreomycetidae</taxon>
        <taxon>Hypocreales</taxon>
        <taxon>Bionectriaceae</taxon>
        <taxon>Geosmithia</taxon>
    </lineage>
</organism>
<accession>A0A9P4YRM7</accession>
<name>A0A9P4YRM7_9HYPO</name>
<keyword evidence="4 5" id="KW-0408">Iron</keyword>
<dbReference type="OrthoDB" id="407010at2759"/>
<dbReference type="GO" id="GO:0016121">
    <property type="term" value="P:carotene catabolic process"/>
    <property type="evidence" value="ECO:0007669"/>
    <property type="project" value="TreeGrafter"/>
</dbReference>
<feature type="binding site" evidence="5">
    <location>
        <position position="572"/>
    </location>
    <ligand>
        <name>Fe cation</name>
        <dbReference type="ChEBI" id="CHEBI:24875"/>
        <note>catalytic</note>
    </ligand>
</feature>
<proteinExistence type="inferred from homology"/>
<comment type="cofactor">
    <cofactor evidence="5">
        <name>Fe(2+)</name>
        <dbReference type="ChEBI" id="CHEBI:29033"/>
    </cofactor>
    <text evidence="5">Binds 1 Fe(2+) ion per subunit.</text>
</comment>
<sequence length="579" mass="63369">MGINDTGTWQRPRDVQDEDSEQCMANIEAESWKSWPNEAGFVGLDEHRGPVDLVVTGHIPSWAAGTLFRTGPGEGRLEMSEGKTHNVSHWFDGFGHTHRFDIIPSPGSDSGGDGSVSSASVRYSSRRNSQALIDDVKRRGWRAGVTFAQRADPCMGIFSKMMTLFRTPPPNNNVVVERNVPGPLSVADGSSTAGYRTGTRNLFVLTDSAHVQEIDADTMEHLHDDSTPTKLHPDLAGPLSCAHPQRDPVNGDLYNYNLSLGRRPTYRIFRTSVSTGRTDILATVTPPLLPIAYIHSLFLTPSYVVLCAPSSHLALYGIKILIKRNVAEALEPFDTSKLMKWVVIDRKGGKGVVASFTTPAGFFFHTINSFEEHGGEGRTSLVFDLAGYDDLSLIHGTYLDVLLDREDAARKFWIDRDGRHKCHLSIRRYHFTVPSSPDTAATGTADLVFSIPAPHCGELPTINPARATLRYRYVYSAGTRGLSTMMDSLVKTDLETHGALLWNPPRGHTPGEPIFVARPVEAGGTGEEDDGVLLCVVLDGTAERSYLLVLDARSMEEIGRADATFAIALGTHGVYAKEI</sequence>
<reference evidence="7" key="1">
    <citation type="submission" date="2020-03" db="EMBL/GenBank/DDBJ databases">
        <title>Site-based positive gene gene selection in Geosmithia morbida across the United States reveals a broad range of putative effectors and factors for local host and environmental adapation.</title>
        <authorList>
            <person name="Onufrak A."/>
            <person name="Murdoch R.W."/>
            <person name="Gazis R."/>
            <person name="Huff M."/>
            <person name="Staton M."/>
            <person name="Klingeman W."/>
            <person name="Hadziabdic D."/>
        </authorList>
    </citation>
    <scope>NUCLEOTIDE SEQUENCE</scope>
    <source>
        <strain evidence="7">1262</strain>
    </source>
</reference>